<name>D8PEN2_9BACT</name>
<evidence type="ECO:0000313" key="1">
    <source>
        <dbReference type="EMBL" id="CBK41691.1"/>
    </source>
</evidence>
<accession>D8PEN2</accession>
<sequence length="63" mass="7147">MEAGQDHPGRETADLQRIWLEMEGTIAQAQGQMTNRLHLAGHRRCPIEDLEPQLQITECVAHD</sequence>
<dbReference type="EMBL" id="FP929003">
    <property type="protein sequence ID" value="CBK41691.1"/>
    <property type="molecule type" value="Genomic_DNA"/>
</dbReference>
<keyword evidence="2" id="KW-1185">Reference proteome</keyword>
<dbReference type="AlphaFoldDB" id="D8PEN2"/>
<dbReference type="HOGENOM" id="CLU_2877457_0_0_0"/>
<dbReference type="KEGG" id="nde:NIDE1967"/>
<reference evidence="1 2" key="1">
    <citation type="journal article" date="2010" name="Proc. Natl. Acad. Sci. U.S.A.">
        <title>A Nitrospira metagenome illuminates the physiology and evolution of globally important nitrite-oxidizing bacteria.</title>
        <authorList>
            <person name="Lucker S."/>
            <person name="Wagner M."/>
            <person name="Maixner F."/>
            <person name="Pelletier E."/>
            <person name="Koch H."/>
            <person name="Vacherie B."/>
            <person name="Rattei T."/>
            <person name="Sinninghe Damste J."/>
            <person name="Spieck E."/>
            <person name="Le Paslier D."/>
            <person name="Daims H."/>
        </authorList>
    </citation>
    <scope>NUCLEOTIDE SEQUENCE [LARGE SCALE GENOMIC DNA]</scope>
</reference>
<evidence type="ECO:0000313" key="2">
    <source>
        <dbReference type="Proteomes" id="UP000001660"/>
    </source>
</evidence>
<organism evidence="1 2">
    <name type="scientific">Nitrospira defluvii</name>
    <dbReference type="NCBI Taxonomy" id="330214"/>
    <lineage>
        <taxon>Bacteria</taxon>
        <taxon>Pseudomonadati</taxon>
        <taxon>Nitrospirota</taxon>
        <taxon>Nitrospiria</taxon>
        <taxon>Nitrospirales</taxon>
        <taxon>Nitrospiraceae</taxon>
        <taxon>Nitrospira</taxon>
    </lineage>
</organism>
<proteinExistence type="predicted"/>
<dbReference type="STRING" id="330214.NIDE1967"/>
<gene>
    <name evidence="1" type="ORF">NIDE1967</name>
</gene>
<protein>
    <submittedName>
        <fullName evidence="1">Uncharacterized protein</fullName>
    </submittedName>
</protein>
<dbReference type="Proteomes" id="UP000001660">
    <property type="component" value="Chromosome"/>
</dbReference>